<dbReference type="InterPro" id="IPR008141">
    <property type="entry name" value="Ala_DH"/>
</dbReference>
<keyword evidence="9" id="KW-1185">Reference proteome</keyword>
<proteinExistence type="inferred from homology"/>
<dbReference type="NCBIfam" id="TIGR00518">
    <property type="entry name" value="alaDH"/>
    <property type="match status" value="1"/>
</dbReference>
<accession>A0ABS9T9A9</accession>
<dbReference type="InterPro" id="IPR007886">
    <property type="entry name" value="AlaDH/PNT_N"/>
</dbReference>
<evidence type="ECO:0000256" key="1">
    <source>
        <dbReference type="ARBA" id="ARBA00005206"/>
    </source>
</evidence>
<comment type="catalytic activity">
    <reaction evidence="5">
        <text>L-alanine + NAD(+) + H2O = pyruvate + NH4(+) + NADH + H(+)</text>
        <dbReference type="Rhea" id="RHEA:18405"/>
        <dbReference type="ChEBI" id="CHEBI:15361"/>
        <dbReference type="ChEBI" id="CHEBI:15377"/>
        <dbReference type="ChEBI" id="CHEBI:15378"/>
        <dbReference type="ChEBI" id="CHEBI:28938"/>
        <dbReference type="ChEBI" id="CHEBI:57540"/>
        <dbReference type="ChEBI" id="CHEBI:57945"/>
        <dbReference type="ChEBI" id="CHEBI:57972"/>
        <dbReference type="EC" id="1.4.1.1"/>
    </reaction>
</comment>
<dbReference type="Proteomes" id="UP001299970">
    <property type="component" value="Unassembled WGS sequence"/>
</dbReference>
<dbReference type="SMART" id="SM01002">
    <property type="entry name" value="AlaDh_PNT_C"/>
    <property type="match status" value="1"/>
</dbReference>
<comment type="function">
    <text evidence="5">Catalyzes the reversible reductive amination of pyruvate to L-alanine.</text>
</comment>
<evidence type="ECO:0000256" key="2">
    <source>
        <dbReference type="ARBA" id="ARBA00005689"/>
    </source>
</evidence>
<dbReference type="PANTHER" id="PTHR42795:SF1">
    <property type="entry name" value="ALANINE DEHYDROGENASE"/>
    <property type="match status" value="1"/>
</dbReference>
<evidence type="ECO:0000256" key="5">
    <source>
        <dbReference type="PIRNR" id="PIRNR000183"/>
    </source>
</evidence>
<dbReference type="RefSeq" id="WP_241035156.1">
    <property type="nucleotide sequence ID" value="NZ_BAAAJF010000018.1"/>
</dbReference>
<dbReference type="PIRSF" id="PIRSF000183">
    <property type="entry name" value="Alanine_dh"/>
    <property type="match status" value="1"/>
</dbReference>
<name>A0ABS9T9A9_9PSEU</name>
<comment type="similarity">
    <text evidence="2 5">Belongs to the AlaDH/PNT family.</text>
</comment>
<evidence type="ECO:0000259" key="6">
    <source>
        <dbReference type="SMART" id="SM01002"/>
    </source>
</evidence>
<evidence type="ECO:0000256" key="3">
    <source>
        <dbReference type="ARBA" id="ARBA00012897"/>
    </source>
</evidence>
<evidence type="ECO:0000313" key="8">
    <source>
        <dbReference type="EMBL" id="MCH6165122.1"/>
    </source>
</evidence>
<organism evidence="8 9">
    <name type="scientific">Pseudonocardia alaniniphila</name>
    <dbReference type="NCBI Taxonomy" id="75291"/>
    <lineage>
        <taxon>Bacteria</taxon>
        <taxon>Bacillati</taxon>
        <taxon>Actinomycetota</taxon>
        <taxon>Actinomycetes</taxon>
        <taxon>Pseudonocardiales</taxon>
        <taxon>Pseudonocardiaceae</taxon>
        <taxon>Pseudonocardia</taxon>
    </lineage>
</organism>
<dbReference type="Gene3D" id="3.40.50.720">
    <property type="entry name" value="NAD(P)-binding Rossmann-like Domain"/>
    <property type="match status" value="2"/>
</dbReference>
<dbReference type="PANTHER" id="PTHR42795">
    <property type="entry name" value="ALANINE DEHYDROGENASE"/>
    <property type="match status" value="1"/>
</dbReference>
<keyword evidence="5" id="KW-0520">NAD</keyword>
<feature type="domain" description="Alanine dehydrogenase/pyridine nucleotide transhydrogenase NAD(H)-binding" evidence="6">
    <location>
        <begin position="148"/>
        <end position="296"/>
    </location>
</feature>
<reference evidence="8 9" key="1">
    <citation type="submission" date="2022-03" db="EMBL/GenBank/DDBJ databases">
        <title>Pseudonocardia alaer sp. nov., a novel actinomycete isolated from reed forest soil.</title>
        <authorList>
            <person name="Wang L."/>
        </authorList>
    </citation>
    <scope>NUCLEOTIDE SEQUENCE [LARGE SCALE GENOMIC DNA]</scope>
    <source>
        <strain evidence="8 9">Y-16303</strain>
    </source>
</reference>
<dbReference type="EC" id="1.4.1.1" evidence="3 5"/>
<feature type="domain" description="Alanine dehydrogenase/pyridine nucleotide transhydrogenase N-terminal" evidence="7">
    <location>
        <begin position="4"/>
        <end position="137"/>
    </location>
</feature>
<sequence length="370" mass="38680">MLVGVPREIKNREFRVALTPSGVAELVSAGHEVIVEHAAGLGARMPDSDYLAAGAKIVDAAVEVWERADLVLKVKEPVAAEYELLRDGQTLFTYLHLAASQECTDALLRKNVTAIAYETVSAPDGTLPLLAPMSEVAGRLAPQVGAEAQRAGQGGGMLLGGVPGVAPAHVVVIGGGVSGTAAIEIALGLRAEVTVLDRNLARLRELDRVFGGRVRTIASGALEIERAVLDADLVIGAVLVAGAKAPKLVSNTLVSLMKAGAVLVDIAIDQGGCFEDSRPTTHEDPTYQVHDTVFYCVANMPGSVPRTSTLALTNATLPYVLALANAGWQDALRRDAHLANGLNTWRGHVTHGPVAQAHGMAWVGMDEVLG</sequence>
<dbReference type="SUPFAM" id="SSF52283">
    <property type="entry name" value="Formate/glycerate dehydrogenase catalytic domain-like"/>
    <property type="match status" value="1"/>
</dbReference>
<evidence type="ECO:0000256" key="4">
    <source>
        <dbReference type="ARBA" id="ARBA00023002"/>
    </source>
</evidence>
<comment type="caution">
    <text evidence="8">The sequence shown here is derived from an EMBL/GenBank/DDBJ whole genome shotgun (WGS) entry which is preliminary data.</text>
</comment>
<dbReference type="InterPro" id="IPR036291">
    <property type="entry name" value="NAD(P)-bd_dom_sf"/>
</dbReference>
<dbReference type="SUPFAM" id="SSF51735">
    <property type="entry name" value="NAD(P)-binding Rossmann-fold domains"/>
    <property type="match status" value="1"/>
</dbReference>
<evidence type="ECO:0000259" key="7">
    <source>
        <dbReference type="SMART" id="SM01003"/>
    </source>
</evidence>
<comment type="pathway">
    <text evidence="1 5">Amino-acid degradation; L-alanine degradation via dehydrogenase pathway; NH(3) and pyruvate from L-alanine: step 1/1.</text>
</comment>
<dbReference type="GO" id="GO:0000286">
    <property type="term" value="F:alanine dehydrogenase activity"/>
    <property type="evidence" value="ECO:0007669"/>
    <property type="project" value="UniProtKB-EC"/>
</dbReference>
<evidence type="ECO:0000313" key="9">
    <source>
        <dbReference type="Proteomes" id="UP001299970"/>
    </source>
</evidence>
<dbReference type="InterPro" id="IPR007698">
    <property type="entry name" value="AlaDH/PNT_NAD(H)-bd"/>
</dbReference>
<dbReference type="CDD" id="cd05305">
    <property type="entry name" value="L-AlaDH"/>
    <property type="match status" value="1"/>
</dbReference>
<dbReference type="Pfam" id="PF01262">
    <property type="entry name" value="AlaDh_PNT_C"/>
    <property type="match status" value="1"/>
</dbReference>
<dbReference type="Pfam" id="PF05222">
    <property type="entry name" value="AlaDh_PNT_N"/>
    <property type="match status" value="1"/>
</dbReference>
<keyword evidence="4 5" id="KW-0560">Oxidoreductase</keyword>
<dbReference type="SMART" id="SM01003">
    <property type="entry name" value="AlaDh_PNT_N"/>
    <property type="match status" value="1"/>
</dbReference>
<gene>
    <name evidence="8" type="primary">ald</name>
    <name evidence="8" type="ORF">MMF94_05450</name>
</gene>
<dbReference type="EMBL" id="JAKXMK010000004">
    <property type="protein sequence ID" value="MCH6165122.1"/>
    <property type="molecule type" value="Genomic_DNA"/>
</dbReference>
<protein>
    <recommendedName>
        <fullName evidence="3 5">Alanine dehydrogenase</fullName>
        <ecNumber evidence="3 5">1.4.1.1</ecNumber>
    </recommendedName>
</protein>